<evidence type="ECO:0000256" key="3">
    <source>
        <dbReference type="ARBA" id="ARBA00022723"/>
    </source>
</evidence>
<organism evidence="9 10">
    <name type="scientific">Mariniblastus fucicola</name>
    <dbReference type="NCBI Taxonomy" id="980251"/>
    <lineage>
        <taxon>Bacteria</taxon>
        <taxon>Pseudomonadati</taxon>
        <taxon>Planctomycetota</taxon>
        <taxon>Planctomycetia</taxon>
        <taxon>Pirellulales</taxon>
        <taxon>Pirellulaceae</taxon>
        <taxon>Mariniblastus</taxon>
    </lineage>
</organism>
<dbReference type="STRING" id="980251.GCA_001642875_04397"/>
<keyword evidence="4 9" id="KW-0560">Oxidoreductase</keyword>
<evidence type="ECO:0000256" key="6">
    <source>
        <dbReference type="ARBA" id="ARBA00023033"/>
    </source>
</evidence>
<dbReference type="InterPro" id="IPR036329">
    <property type="entry name" value="Aro-AA_hydroxylase_C_sf"/>
</dbReference>
<keyword evidence="10" id="KW-1185">Reference proteome</keyword>
<sequence length="435" mass="49720">MSISIFNQDDYQRFADQNGIELSAVGPIPHDELVALLSQTLDNEDVPWPIPVEKRQSYLEACAAGEQFSIGEFTDLTVDLKHYANSQNYDGYTFEEHLSWACLVAQQQKTKHEFACREYLQGEALFEIGAAMIPNYWLLNARIYQQTGWQLATVKEIIPAELFFTCHSRRFFPVTTFMRPLGTDYLEEPDIGHDVAGHVATFTIPAVANVMQNHGRARDLIYERRDQRLVGVTDAIEIQAINKHADQLLTYAGRIYWFTVEFGLVMQDGEVRDFGAGILSSPGETKYSIQNDESNRILIDPQQDADLLRLANTDYLISEFQKTYFVSESFDRLDTLTPQRILEASEKAMSLPDFTWREIVPGDRVLNVGRTATSVNEKYYRLMAGQQMDDCLRRTALGNLKMFAEGFDRELLKQFRAAPPEIPDNALDWYRASQT</sequence>
<dbReference type="Pfam" id="PF00351">
    <property type="entry name" value="Biopterin_H"/>
    <property type="match status" value="1"/>
</dbReference>
<name>A0A5B9PBI0_9BACT</name>
<evidence type="ECO:0000256" key="2">
    <source>
        <dbReference type="ARBA" id="ARBA00009712"/>
    </source>
</evidence>
<dbReference type="OrthoDB" id="9780502at2"/>
<dbReference type="EC" id="1.14.16.1" evidence="9"/>
<dbReference type="EMBL" id="CP042912">
    <property type="protein sequence ID" value="QEG23654.1"/>
    <property type="molecule type" value="Genomic_DNA"/>
</dbReference>
<dbReference type="AlphaFoldDB" id="A0A5B9PBI0"/>
<evidence type="ECO:0000256" key="7">
    <source>
        <dbReference type="PIRSR" id="PIRSR601273-2"/>
    </source>
</evidence>
<keyword evidence="3 7" id="KW-0479">Metal-binding</keyword>
<reference evidence="9 10" key="1">
    <citation type="submission" date="2019-08" db="EMBL/GenBank/DDBJ databases">
        <title>Deep-cultivation of Planctomycetes and their phenomic and genomic characterization uncovers novel biology.</title>
        <authorList>
            <person name="Wiegand S."/>
            <person name="Jogler M."/>
            <person name="Boedeker C."/>
            <person name="Pinto D."/>
            <person name="Vollmers J."/>
            <person name="Rivas-Marin E."/>
            <person name="Kohn T."/>
            <person name="Peeters S.H."/>
            <person name="Heuer A."/>
            <person name="Rast P."/>
            <person name="Oberbeckmann S."/>
            <person name="Bunk B."/>
            <person name="Jeske O."/>
            <person name="Meyerdierks A."/>
            <person name="Storesund J.E."/>
            <person name="Kallscheuer N."/>
            <person name="Luecker S."/>
            <person name="Lage O.M."/>
            <person name="Pohl T."/>
            <person name="Merkel B.J."/>
            <person name="Hornburger P."/>
            <person name="Mueller R.-W."/>
            <person name="Bruemmer F."/>
            <person name="Labrenz M."/>
            <person name="Spormann A.M."/>
            <person name="Op den Camp H."/>
            <person name="Overmann J."/>
            <person name="Amann R."/>
            <person name="Jetten M.S.M."/>
            <person name="Mascher T."/>
            <person name="Medema M.H."/>
            <person name="Devos D.P."/>
            <person name="Kaster A.-K."/>
            <person name="Ovreas L."/>
            <person name="Rohde M."/>
            <person name="Galperin M.Y."/>
            <person name="Jogler C."/>
        </authorList>
    </citation>
    <scope>NUCLEOTIDE SEQUENCE [LARGE SCALE GENOMIC DNA]</scope>
    <source>
        <strain evidence="9 10">FC18</strain>
    </source>
</reference>
<dbReference type="PANTHER" id="PTHR11473">
    <property type="entry name" value="AROMATIC AMINO ACID HYDROXYLASE"/>
    <property type="match status" value="1"/>
</dbReference>
<dbReference type="PANTHER" id="PTHR11473:SF24">
    <property type="entry name" value="PHENYLALANINE-4-HYDROXYLASE"/>
    <property type="match status" value="1"/>
</dbReference>
<evidence type="ECO:0000313" key="9">
    <source>
        <dbReference type="EMBL" id="QEG23654.1"/>
    </source>
</evidence>
<dbReference type="InterPro" id="IPR019774">
    <property type="entry name" value="Aromatic-AA_hydroxylase_C"/>
</dbReference>
<dbReference type="InterPro" id="IPR036951">
    <property type="entry name" value="ArAA_hydroxylase_sf"/>
</dbReference>
<dbReference type="GO" id="GO:0005506">
    <property type="term" value="F:iron ion binding"/>
    <property type="evidence" value="ECO:0007669"/>
    <property type="project" value="InterPro"/>
</dbReference>
<evidence type="ECO:0000256" key="5">
    <source>
        <dbReference type="ARBA" id="ARBA00023004"/>
    </source>
</evidence>
<feature type="binding site" evidence="7">
    <location>
        <position position="261"/>
    </location>
    <ligand>
        <name>Fe cation</name>
        <dbReference type="ChEBI" id="CHEBI:24875"/>
    </ligand>
</feature>
<evidence type="ECO:0000256" key="1">
    <source>
        <dbReference type="ARBA" id="ARBA00001954"/>
    </source>
</evidence>
<feature type="binding site" evidence="7">
    <location>
        <position position="193"/>
    </location>
    <ligand>
        <name>Fe cation</name>
        <dbReference type="ChEBI" id="CHEBI:24875"/>
    </ligand>
</feature>
<dbReference type="Gene3D" id="1.10.800.10">
    <property type="entry name" value="Aromatic amino acid hydroxylase"/>
    <property type="match status" value="1"/>
</dbReference>
<dbReference type="RefSeq" id="WP_075086232.1">
    <property type="nucleotide sequence ID" value="NZ_CP042912.1"/>
</dbReference>
<dbReference type="PROSITE" id="PS51410">
    <property type="entry name" value="BH4_AAA_HYDROXYL_2"/>
    <property type="match status" value="1"/>
</dbReference>
<comment type="cofactor">
    <cofactor evidence="1 7">
        <name>Fe(2+)</name>
        <dbReference type="ChEBI" id="CHEBI:29033"/>
    </cofactor>
</comment>
<dbReference type="Proteomes" id="UP000322214">
    <property type="component" value="Chromosome"/>
</dbReference>
<feature type="domain" description="Biopterin-dependent aromatic amino acid hydroxylase family profile" evidence="8">
    <location>
        <begin position="92"/>
        <end position="390"/>
    </location>
</feature>
<feature type="binding site" evidence="7">
    <location>
        <position position="198"/>
    </location>
    <ligand>
        <name>Fe cation</name>
        <dbReference type="ChEBI" id="CHEBI:24875"/>
    </ligand>
</feature>
<evidence type="ECO:0000259" key="8">
    <source>
        <dbReference type="PROSITE" id="PS51410"/>
    </source>
</evidence>
<dbReference type="GO" id="GO:0004505">
    <property type="term" value="F:phenylalanine 4-monooxygenase activity"/>
    <property type="evidence" value="ECO:0007669"/>
    <property type="project" value="UniProtKB-EC"/>
</dbReference>
<gene>
    <name evidence="9" type="primary">phhA</name>
    <name evidence="9" type="ORF">MFFC18_35550</name>
</gene>
<evidence type="ECO:0000256" key="4">
    <source>
        <dbReference type="ARBA" id="ARBA00023002"/>
    </source>
</evidence>
<evidence type="ECO:0000313" key="10">
    <source>
        <dbReference type="Proteomes" id="UP000322214"/>
    </source>
</evidence>
<comment type="similarity">
    <text evidence="2">Belongs to the biopterin-dependent aromatic amino acid hydroxylase family.</text>
</comment>
<dbReference type="SUPFAM" id="SSF56534">
    <property type="entry name" value="Aromatic aminoacid monoxygenases, catalytic and oligomerization domains"/>
    <property type="match status" value="1"/>
</dbReference>
<dbReference type="KEGG" id="mff:MFFC18_35550"/>
<dbReference type="InterPro" id="IPR001273">
    <property type="entry name" value="ArAA_hydroxylase"/>
</dbReference>
<keyword evidence="6" id="KW-0503">Monooxygenase</keyword>
<accession>A0A5B9PBI0</accession>
<proteinExistence type="inferred from homology"/>
<keyword evidence="5 7" id="KW-0408">Iron</keyword>
<protein>
    <submittedName>
        <fullName evidence="9">Phenylalanine-4-hydroxylase</fullName>
        <ecNumber evidence="9">1.14.16.1</ecNumber>
    </submittedName>
</protein>